<keyword evidence="3" id="KW-1185">Reference proteome</keyword>
<comment type="caution">
    <text evidence="2">The sequence shown here is derived from an EMBL/GenBank/DDBJ whole genome shotgun (WGS) entry which is preliminary data.</text>
</comment>
<dbReference type="InterPro" id="IPR001304">
    <property type="entry name" value="C-type_lectin-like"/>
</dbReference>
<dbReference type="SUPFAM" id="SSF56436">
    <property type="entry name" value="C-type lectin-like"/>
    <property type="match status" value="1"/>
</dbReference>
<dbReference type="Proteomes" id="UP001634394">
    <property type="component" value="Unassembled WGS sequence"/>
</dbReference>
<dbReference type="Pfam" id="PF00059">
    <property type="entry name" value="Lectin_C"/>
    <property type="match status" value="1"/>
</dbReference>
<dbReference type="PROSITE" id="PS50041">
    <property type="entry name" value="C_TYPE_LECTIN_2"/>
    <property type="match status" value="1"/>
</dbReference>
<dbReference type="CDD" id="cd00037">
    <property type="entry name" value="CLECT"/>
    <property type="match status" value="1"/>
</dbReference>
<protein>
    <recommendedName>
        <fullName evidence="1">C-type lectin domain-containing protein</fullName>
    </recommendedName>
</protein>
<dbReference type="Gene3D" id="3.10.100.10">
    <property type="entry name" value="Mannose-Binding Protein A, subunit A"/>
    <property type="match status" value="1"/>
</dbReference>
<evidence type="ECO:0000313" key="2">
    <source>
        <dbReference type="EMBL" id="KAL3890251.1"/>
    </source>
</evidence>
<reference evidence="2 3" key="1">
    <citation type="submission" date="2024-11" db="EMBL/GenBank/DDBJ databases">
        <title>Chromosome-level genome assembly of the freshwater bivalve Anodonta woodiana.</title>
        <authorList>
            <person name="Chen X."/>
        </authorList>
    </citation>
    <scope>NUCLEOTIDE SEQUENCE [LARGE SCALE GENOMIC DNA]</scope>
    <source>
        <strain evidence="2">MN2024</strain>
        <tissue evidence="2">Gills</tissue>
    </source>
</reference>
<dbReference type="SMART" id="SM00034">
    <property type="entry name" value="CLECT"/>
    <property type="match status" value="1"/>
</dbReference>
<evidence type="ECO:0000259" key="1">
    <source>
        <dbReference type="PROSITE" id="PS50041"/>
    </source>
</evidence>
<sequence length="190" mass="21654">MCAYVLRRSIRDISLYGNITSHHFPLLINVKVCYSVYKICLRHDTFLFFTLGLSITCPEGFENHNSRCYKVLDVPSSWAEAKVYCSVIGGDLAIIDDANEHGIITGIIQRLHGSNDVHHWLDGSDVLAENEWRWMGHHGGSKPITYTKWNPGQPDNTDSAEHFLELSNFWHGAFNDMRGDVRRGFVCEAR</sequence>
<proteinExistence type="predicted"/>
<dbReference type="InterPro" id="IPR050111">
    <property type="entry name" value="C-type_lectin/snaclec_domain"/>
</dbReference>
<dbReference type="InterPro" id="IPR016187">
    <property type="entry name" value="CTDL_fold"/>
</dbReference>
<gene>
    <name evidence="2" type="ORF">ACJMK2_002539</name>
</gene>
<dbReference type="PANTHER" id="PTHR22803">
    <property type="entry name" value="MANNOSE, PHOSPHOLIPASE, LECTIN RECEPTOR RELATED"/>
    <property type="match status" value="1"/>
</dbReference>
<dbReference type="EMBL" id="JBJQND010000001">
    <property type="protein sequence ID" value="KAL3890251.1"/>
    <property type="molecule type" value="Genomic_DNA"/>
</dbReference>
<dbReference type="InterPro" id="IPR016186">
    <property type="entry name" value="C-type_lectin-like/link_sf"/>
</dbReference>
<feature type="domain" description="C-type lectin" evidence="1">
    <location>
        <begin position="64"/>
        <end position="188"/>
    </location>
</feature>
<dbReference type="AlphaFoldDB" id="A0ABD3XXF2"/>
<accession>A0ABD3XXF2</accession>
<name>A0ABD3XXF2_SINWO</name>
<organism evidence="2 3">
    <name type="scientific">Sinanodonta woodiana</name>
    <name type="common">Chinese pond mussel</name>
    <name type="synonym">Anodonta woodiana</name>
    <dbReference type="NCBI Taxonomy" id="1069815"/>
    <lineage>
        <taxon>Eukaryota</taxon>
        <taxon>Metazoa</taxon>
        <taxon>Spiralia</taxon>
        <taxon>Lophotrochozoa</taxon>
        <taxon>Mollusca</taxon>
        <taxon>Bivalvia</taxon>
        <taxon>Autobranchia</taxon>
        <taxon>Heteroconchia</taxon>
        <taxon>Palaeoheterodonta</taxon>
        <taxon>Unionida</taxon>
        <taxon>Unionoidea</taxon>
        <taxon>Unionidae</taxon>
        <taxon>Unioninae</taxon>
        <taxon>Sinanodonta</taxon>
    </lineage>
</organism>
<evidence type="ECO:0000313" key="3">
    <source>
        <dbReference type="Proteomes" id="UP001634394"/>
    </source>
</evidence>